<comment type="caution">
    <text evidence="2">The sequence shown here is derived from an EMBL/GenBank/DDBJ whole genome shotgun (WGS) entry which is preliminary data.</text>
</comment>
<reference evidence="2" key="1">
    <citation type="submission" date="2023-11" db="EMBL/GenBank/DDBJ databases">
        <title>Genome assemblies of two species of porcelain crab, Petrolisthes cinctipes and Petrolisthes manimaculis (Anomura: Porcellanidae).</title>
        <authorList>
            <person name="Angst P."/>
        </authorList>
    </citation>
    <scope>NUCLEOTIDE SEQUENCE</scope>
    <source>
        <strain evidence="2">PB745_02</strain>
        <tissue evidence="2">Gill</tissue>
    </source>
</reference>
<gene>
    <name evidence="2" type="ORF">Pmani_023142</name>
</gene>
<name>A0AAE1PCW0_9EUCA</name>
<feature type="compositionally biased region" description="Basic residues" evidence="1">
    <location>
        <begin position="60"/>
        <end position="69"/>
    </location>
</feature>
<evidence type="ECO:0000313" key="3">
    <source>
        <dbReference type="Proteomes" id="UP001292094"/>
    </source>
</evidence>
<evidence type="ECO:0000256" key="1">
    <source>
        <dbReference type="SAM" id="MobiDB-lite"/>
    </source>
</evidence>
<sequence>MEFQVSVPGPFTYLVHEHARSIVAIQELQEEVTSLLEFRENVLAALPHLHSPRPPAPLLPHHHPQHHHH</sequence>
<evidence type="ECO:0000313" key="2">
    <source>
        <dbReference type="EMBL" id="KAK4304945.1"/>
    </source>
</evidence>
<accession>A0AAE1PCW0</accession>
<proteinExistence type="predicted"/>
<dbReference type="AlphaFoldDB" id="A0AAE1PCW0"/>
<keyword evidence="3" id="KW-1185">Reference proteome</keyword>
<dbReference type="Proteomes" id="UP001292094">
    <property type="component" value="Unassembled WGS sequence"/>
</dbReference>
<organism evidence="2 3">
    <name type="scientific">Petrolisthes manimaculis</name>
    <dbReference type="NCBI Taxonomy" id="1843537"/>
    <lineage>
        <taxon>Eukaryota</taxon>
        <taxon>Metazoa</taxon>
        <taxon>Ecdysozoa</taxon>
        <taxon>Arthropoda</taxon>
        <taxon>Crustacea</taxon>
        <taxon>Multicrustacea</taxon>
        <taxon>Malacostraca</taxon>
        <taxon>Eumalacostraca</taxon>
        <taxon>Eucarida</taxon>
        <taxon>Decapoda</taxon>
        <taxon>Pleocyemata</taxon>
        <taxon>Anomura</taxon>
        <taxon>Galatheoidea</taxon>
        <taxon>Porcellanidae</taxon>
        <taxon>Petrolisthes</taxon>
    </lineage>
</organism>
<protein>
    <submittedName>
        <fullName evidence="2">Uncharacterized protein</fullName>
    </submittedName>
</protein>
<feature type="region of interest" description="Disordered" evidence="1">
    <location>
        <begin position="49"/>
        <end position="69"/>
    </location>
</feature>
<dbReference type="EMBL" id="JAWZYT010002358">
    <property type="protein sequence ID" value="KAK4304945.1"/>
    <property type="molecule type" value="Genomic_DNA"/>
</dbReference>